<keyword evidence="4 6" id="KW-1133">Transmembrane helix</keyword>
<dbReference type="InterPro" id="IPR011701">
    <property type="entry name" value="MFS"/>
</dbReference>
<evidence type="ECO:0000256" key="1">
    <source>
        <dbReference type="ARBA" id="ARBA00004651"/>
    </source>
</evidence>
<feature type="transmembrane region" description="Helical" evidence="6">
    <location>
        <begin position="228"/>
        <end position="249"/>
    </location>
</feature>
<dbReference type="EMBL" id="JACHVQ010000001">
    <property type="protein sequence ID" value="MBB2891612.1"/>
    <property type="molecule type" value="Genomic_DNA"/>
</dbReference>
<feature type="transmembrane region" description="Helical" evidence="6">
    <location>
        <begin position="166"/>
        <end position="193"/>
    </location>
</feature>
<protein>
    <submittedName>
        <fullName evidence="7">MFS family permease</fullName>
    </submittedName>
</protein>
<feature type="transmembrane region" description="Helical" evidence="6">
    <location>
        <begin position="353"/>
        <end position="374"/>
    </location>
</feature>
<evidence type="ECO:0000256" key="3">
    <source>
        <dbReference type="ARBA" id="ARBA00022692"/>
    </source>
</evidence>
<sequence length="414" mass="42173">MTARVAPATTAERQRLPAAYVVWSGAAATSTLGSSAFGFAMTWYATGVSAGLTGLVGVLTTLPTAALLLLGGAVADRFGVRRMLIAGDAVMLALSVFVVAIATTVGVHPWLLIAVALVDGVESAFYLPAAGVVPRLFATGDALPRATAFNSTLTQLARIAGPPCGALAVTAVAFAGTAAVDGVTFLLILLVLIRIRPPHAPVPSTDEPSGLSVLRPLTAVWGDPQLRAVIVTTGVIAAAVLPSVIYGPSLLARESGWGPGASGLIEVGWLVGGVVVTTLIARRGTSHRIGLAVAAGLLMVGAGLSGMALSPLPVATFGCAVVLGLGVSVCTGHLWPAYLLATPMDQLGRYQSLLVFAQMATLLVATVIFTTVAGQLSARWSIALCAAVVLLTLAWWTARKRGWTKNGDAVVSTV</sequence>
<dbReference type="GO" id="GO:0022857">
    <property type="term" value="F:transmembrane transporter activity"/>
    <property type="evidence" value="ECO:0007669"/>
    <property type="project" value="InterPro"/>
</dbReference>
<dbReference type="PANTHER" id="PTHR23513:SF11">
    <property type="entry name" value="STAPHYLOFERRIN A TRANSPORTER"/>
    <property type="match status" value="1"/>
</dbReference>
<feature type="transmembrane region" description="Helical" evidence="6">
    <location>
        <begin position="91"/>
        <end position="118"/>
    </location>
</feature>
<evidence type="ECO:0000256" key="2">
    <source>
        <dbReference type="ARBA" id="ARBA00022475"/>
    </source>
</evidence>
<feature type="transmembrane region" description="Helical" evidence="6">
    <location>
        <begin position="261"/>
        <end position="282"/>
    </location>
</feature>
<name>A0A839NAF9_9MICO</name>
<gene>
    <name evidence="7" type="ORF">FHU39_001596</name>
</gene>
<keyword evidence="2" id="KW-1003">Cell membrane</keyword>
<dbReference type="Pfam" id="PF07690">
    <property type="entry name" value="MFS_1"/>
    <property type="match status" value="1"/>
</dbReference>
<evidence type="ECO:0000256" key="4">
    <source>
        <dbReference type="ARBA" id="ARBA00022989"/>
    </source>
</evidence>
<evidence type="ECO:0000313" key="7">
    <source>
        <dbReference type="EMBL" id="MBB2891612.1"/>
    </source>
</evidence>
<evidence type="ECO:0000313" key="8">
    <source>
        <dbReference type="Proteomes" id="UP000559182"/>
    </source>
</evidence>
<keyword evidence="3 6" id="KW-0812">Transmembrane</keyword>
<evidence type="ECO:0000256" key="6">
    <source>
        <dbReference type="SAM" id="Phobius"/>
    </source>
</evidence>
<reference evidence="7 8" key="1">
    <citation type="submission" date="2020-08" db="EMBL/GenBank/DDBJ databases">
        <title>Sequencing the genomes of 1000 actinobacteria strains.</title>
        <authorList>
            <person name="Klenk H.-P."/>
        </authorList>
    </citation>
    <scope>NUCLEOTIDE SEQUENCE [LARGE SCALE GENOMIC DNA]</scope>
    <source>
        <strain evidence="7 8">DSM 105369</strain>
    </source>
</reference>
<dbReference type="PANTHER" id="PTHR23513">
    <property type="entry name" value="INTEGRAL MEMBRANE EFFLUX PROTEIN-RELATED"/>
    <property type="match status" value="1"/>
</dbReference>
<dbReference type="Gene3D" id="1.20.1250.20">
    <property type="entry name" value="MFS general substrate transporter like domains"/>
    <property type="match status" value="1"/>
</dbReference>
<accession>A0A839NAF9</accession>
<dbReference type="GO" id="GO:0005886">
    <property type="term" value="C:plasma membrane"/>
    <property type="evidence" value="ECO:0007669"/>
    <property type="project" value="UniProtKB-SubCell"/>
</dbReference>
<feature type="transmembrane region" description="Helical" evidence="6">
    <location>
        <begin position="20"/>
        <end position="44"/>
    </location>
</feature>
<dbReference type="Proteomes" id="UP000559182">
    <property type="component" value="Unassembled WGS sequence"/>
</dbReference>
<dbReference type="AlphaFoldDB" id="A0A839NAF9"/>
<dbReference type="SUPFAM" id="SSF103473">
    <property type="entry name" value="MFS general substrate transporter"/>
    <property type="match status" value="1"/>
</dbReference>
<feature type="transmembrane region" description="Helical" evidence="6">
    <location>
        <begin position="315"/>
        <end position="341"/>
    </location>
</feature>
<feature type="transmembrane region" description="Helical" evidence="6">
    <location>
        <begin position="380"/>
        <end position="398"/>
    </location>
</feature>
<proteinExistence type="predicted"/>
<feature type="transmembrane region" description="Helical" evidence="6">
    <location>
        <begin position="289"/>
        <end position="309"/>
    </location>
</feature>
<keyword evidence="5 6" id="KW-0472">Membrane</keyword>
<dbReference type="InterPro" id="IPR036259">
    <property type="entry name" value="MFS_trans_sf"/>
</dbReference>
<dbReference type="CDD" id="cd06173">
    <property type="entry name" value="MFS_MefA_like"/>
    <property type="match status" value="1"/>
</dbReference>
<comment type="subcellular location">
    <subcellularLocation>
        <location evidence="1">Cell membrane</location>
        <topology evidence="1">Multi-pass membrane protein</topology>
    </subcellularLocation>
</comment>
<evidence type="ECO:0000256" key="5">
    <source>
        <dbReference type="ARBA" id="ARBA00023136"/>
    </source>
</evidence>
<keyword evidence="8" id="KW-1185">Reference proteome</keyword>
<comment type="caution">
    <text evidence="7">The sequence shown here is derived from an EMBL/GenBank/DDBJ whole genome shotgun (WGS) entry which is preliminary data.</text>
</comment>
<feature type="transmembrane region" description="Helical" evidence="6">
    <location>
        <begin position="50"/>
        <end position="70"/>
    </location>
</feature>
<dbReference type="RefSeq" id="WP_183319856.1">
    <property type="nucleotide sequence ID" value="NZ_JACHVQ010000001.1"/>
</dbReference>
<organism evidence="7 8">
    <name type="scientific">Flexivirga oryzae</name>
    <dbReference type="NCBI Taxonomy" id="1794944"/>
    <lineage>
        <taxon>Bacteria</taxon>
        <taxon>Bacillati</taxon>
        <taxon>Actinomycetota</taxon>
        <taxon>Actinomycetes</taxon>
        <taxon>Micrococcales</taxon>
        <taxon>Dermacoccaceae</taxon>
        <taxon>Flexivirga</taxon>
    </lineage>
</organism>